<evidence type="ECO:0000313" key="3">
    <source>
        <dbReference type="EMBL" id="QBR91464.1"/>
    </source>
</evidence>
<keyword evidence="2" id="KW-0472">Membrane</keyword>
<keyword evidence="2" id="KW-1133">Transmembrane helix</keyword>
<dbReference type="Proteomes" id="UP000294894">
    <property type="component" value="Chromosome"/>
</dbReference>
<accession>A0A4P7GI89</accession>
<evidence type="ECO:0000313" key="4">
    <source>
        <dbReference type="Proteomes" id="UP000294894"/>
    </source>
</evidence>
<evidence type="ECO:0000256" key="2">
    <source>
        <dbReference type="SAM" id="Phobius"/>
    </source>
</evidence>
<feature type="region of interest" description="Disordered" evidence="1">
    <location>
        <begin position="52"/>
        <end position="71"/>
    </location>
</feature>
<keyword evidence="4" id="KW-1185">Reference proteome</keyword>
<evidence type="ECO:0000256" key="1">
    <source>
        <dbReference type="SAM" id="MobiDB-lite"/>
    </source>
</evidence>
<dbReference type="AlphaFoldDB" id="A0A4P7GI89"/>
<dbReference type="KEGG" id="noy:EXE57_03675"/>
<dbReference type="EMBL" id="CP038267">
    <property type="protein sequence ID" value="QBR91464.1"/>
    <property type="molecule type" value="Genomic_DNA"/>
</dbReference>
<gene>
    <name evidence="3" type="ORF">EXE57_03675</name>
</gene>
<name>A0A4P7GI89_9ACTN</name>
<protein>
    <submittedName>
        <fullName evidence="3">Uncharacterized protein</fullName>
    </submittedName>
</protein>
<sequence length="120" mass="12189">MPGRPWAATLEESATTVWKEPVTMNTTTRTILSTTAAAGILSLAAVAPASAEPDWGVPGSSGTATSTSGQGPQTVIREVFVDDDSLEYLQIGLAALAGMAVAGAAAVGVRRHEHHAAHPA</sequence>
<feature type="transmembrane region" description="Helical" evidence="2">
    <location>
        <begin position="88"/>
        <end position="109"/>
    </location>
</feature>
<feature type="compositionally biased region" description="Low complexity" evidence="1">
    <location>
        <begin position="58"/>
        <end position="71"/>
    </location>
</feature>
<organism evidence="3 4">
    <name type="scientific">Nocardioides euryhalodurans</name>
    <dbReference type="NCBI Taxonomy" id="2518370"/>
    <lineage>
        <taxon>Bacteria</taxon>
        <taxon>Bacillati</taxon>
        <taxon>Actinomycetota</taxon>
        <taxon>Actinomycetes</taxon>
        <taxon>Propionibacteriales</taxon>
        <taxon>Nocardioidaceae</taxon>
        <taxon>Nocardioides</taxon>
    </lineage>
</organism>
<reference evidence="3 4" key="1">
    <citation type="submission" date="2019-03" db="EMBL/GenBank/DDBJ databases">
        <title>Three New Species of Nocardioides, Nocardioides euryhalodurans sp. nov., Nocardioides seonyuensis sp. nov. and Nocardioides eburneoflavus sp. nov., Iolated from Soil.</title>
        <authorList>
            <person name="Roh S.G."/>
            <person name="Lee C."/>
            <person name="Kim M.-K."/>
            <person name="Kim S.B."/>
        </authorList>
    </citation>
    <scope>NUCLEOTIDE SEQUENCE [LARGE SCALE GENOMIC DNA]</scope>
    <source>
        <strain evidence="3 4">MMS17-SY117</strain>
    </source>
</reference>
<dbReference type="RefSeq" id="WP_135074105.1">
    <property type="nucleotide sequence ID" value="NZ_CP038267.1"/>
</dbReference>
<keyword evidence="2" id="KW-0812">Transmembrane</keyword>
<proteinExistence type="predicted"/>